<dbReference type="PANTHER" id="PTHR45713">
    <property type="entry name" value="FTP DOMAIN-CONTAINING PROTEIN"/>
    <property type="match status" value="1"/>
</dbReference>
<reference evidence="2" key="1">
    <citation type="journal article" date="2021" name="Sci. Adv.">
        <title>The American lobster genome reveals insights on longevity, neural, and immune adaptations.</title>
        <authorList>
            <person name="Polinski J.M."/>
            <person name="Zimin A.V."/>
            <person name="Clark K.F."/>
            <person name="Kohn A.B."/>
            <person name="Sadowski N."/>
            <person name="Timp W."/>
            <person name="Ptitsyn A."/>
            <person name="Khanna P."/>
            <person name="Romanova D.Y."/>
            <person name="Williams P."/>
            <person name="Greenwood S.J."/>
            <person name="Moroz L.L."/>
            <person name="Walt D.R."/>
            <person name="Bodnar A.G."/>
        </authorList>
    </citation>
    <scope>NUCLEOTIDE SEQUENCE</scope>
    <source>
        <strain evidence="2">GMGI-L3</strain>
    </source>
</reference>
<sequence length="253" mass="29119">MMASWEWMKPADKWTMMWMWAFIILIVGAQRIKIPIGLKTHCVSEVDPVVLTQNIYTLVSEIMCAALCNQKAALQYTFNNVDSSCTLDGEGLGIKSTPNKFKRSVTPDMLEEITTGKITYSSPYAATDDSGKATDRNDTTMYHSKPGWVFPWWMVDLGRNRDIHHVRILPRPGYYSFRFHHIEIRLGQVLETSGNFSSYSLFAVYNEYYKSAMMHLSCYNKEGVNARYVSIQRVTPEDDMLHILEVQVFVLIE</sequence>
<dbReference type="Proteomes" id="UP000747542">
    <property type="component" value="Unassembled WGS sequence"/>
</dbReference>
<proteinExistence type="predicted"/>
<organism evidence="2 3">
    <name type="scientific">Homarus americanus</name>
    <name type="common">American lobster</name>
    <dbReference type="NCBI Taxonomy" id="6706"/>
    <lineage>
        <taxon>Eukaryota</taxon>
        <taxon>Metazoa</taxon>
        <taxon>Ecdysozoa</taxon>
        <taxon>Arthropoda</taxon>
        <taxon>Crustacea</taxon>
        <taxon>Multicrustacea</taxon>
        <taxon>Malacostraca</taxon>
        <taxon>Eumalacostraca</taxon>
        <taxon>Eucarida</taxon>
        <taxon>Decapoda</taxon>
        <taxon>Pleocyemata</taxon>
        <taxon>Astacidea</taxon>
        <taxon>Nephropoidea</taxon>
        <taxon>Nephropidae</taxon>
        <taxon>Homarus</taxon>
    </lineage>
</organism>
<dbReference type="OrthoDB" id="6352334at2759"/>
<evidence type="ECO:0000259" key="1">
    <source>
        <dbReference type="Pfam" id="PF00754"/>
    </source>
</evidence>
<feature type="domain" description="F5/8 type C" evidence="1">
    <location>
        <begin position="118"/>
        <end position="236"/>
    </location>
</feature>
<dbReference type="Pfam" id="PF00754">
    <property type="entry name" value="F5_F8_type_C"/>
    <property type="match status" value="1"/>
</dbReference>
<name>A0A8J5JNU2_HOMAM</name>
<dbReference type="AlphaFoldDB" id="A0A8J5JNU2"/>
<gene>
    <name evidence="2" type="ORF">Hamer_G007478</name>
</gene>
<dbReference type="PANTHER" id="PTHR45713:SF6">
    <property type="entry name" value="F5_8 TYPE C DOMAIN-CONTAINING PROTEIN"/>
    <property type="match status" value="1"/>
</dbReference>
<dbReference type="InterPro" id="IPR000421">
    <property type="entry name" value="FA58C"/>
</dbReference>
<comment type="caution">
    <text evidence="2">The sequence shown here is derived from an EMBL/GenBank/DDBJ whole genome shotgun (WGS) entry which is preliminary data.</text>
</comment>
<evidence type="ECO:0000313" key="2">
    <source>
        <dbReference type="EMBL" id="KAG7161822.1"/>
    </source>
</evidence>
<dbReference type="EMBL" id="JAHLQT010028808">
    <property type="protein sequence ID" value="KAG7161822.1"/>
    <property type="molecule type" value="Genomic_DNA"/>
</dbReference>
<keyword evidence="3" id="KW-1185">Reference proteome</keyword>
<accession>A0A8J5JNU2</accession>
<dbReference type="InterPro" id="IPR051941">
    <property type="entry name" value="BG_Antigen-Binding_Lectin"/>
</dbReference>
<protein>
    <recommendedName>
        <fullName evidence="1">F5/8 type C domain-containing protein</fullName>
    </recommendedName>
</protein>
<evidence type="ECO:0000313" key="3">
    <source>
        <dbReference type="Proteomes" id="UP000747542"/>
    </source>
</evidence>